<evidence type="ECO:0000313" key="11">
    <source>
        <dbReference type="Proteomes" id="UP000297713"/>
    </source>
</evidence>
<feature type="transmembrane region" description="Helical" evidence="8">
    <location>
        <begin position="28"/>
        <end position="47"/>
    </location>
</feature>
<dbReference type="RefSeq" id="WP_134439591.1">
    <property type="nucleotide sequence ID" value="NZ_LXQC01000113.1"/>
</dbReference>
<feature type="transmembrane region" description="Helical" evidence="8">
    <location>
        <begin position="207"/>
        <end position="224"/>
    </location>
</feature>
<dbReference type="EMBL" id="LXQC01000113">
    <property type="protein sequence ID" value="TFE70644.1"/>
    <property type="molecule type" value="Genomic_DNA"/>
</dbReference>
<accession>A0A4Y8PHL1</accession>
<feature type="transmembrane region" description="Helical" evidence="8">
    <location>
        <begin position="455"/>
        <end position="473"/>
    </location>
</feature>
<feature type="transmembrane region" description="Helical" evidence="8">
    <location>
        <begin position="288"/>
        <end position="307"/>
    </location>
</feature>
<evidence type="ECO:0000256" key="8">
    <source>
        <dbReference type="SAM" id="Phobius"/>
    </source>
</evidence>
<evidence type="ECO:0000313" key="10">
    <source>
        <dbReference type="EMBL" id="TFE70644.1"/>
    </source>
</evidence>
<dbReference type="OrthoDB" id="9815691at2"/>
<dbReference type="GO" id="GO:0016763">
    <property type="term" value="F:pentosyltransferase activity"/>
    <property type="evidence" value="ECO:0007669"/>
    <property type="project" value="TreeGrafter"/>
</dbReference>
<evidence type="ECO:0000256" key="7">
    <source>
        <dbReference type="ARBA" id="ARBA00023136"/>
    </source>
</evidence>
<feature type="transmembrane region" description="Helical" evidence="8">
    <location>
        <begin position="341"/>
        <end position="359"/>
    </location>
</feature>
<feature type="transmembrane region" description="Helical" evidence="8">
    <location>
        <begin position="185"/>
        <end position="201"/>
    </location>
</feature>
<feature type="domain" description="Glycosyltransferase RgtA/B/C/D-like" evidence="9">
    <location>
        <begin position="89"/>
        <end position="248"/>
    </location>
</feature>
<dbReference type="GO" id="GO:0009103">
    <property type="term" value="P:lipopolysaccharide biosynthetic process"/>
    <property type="evidence" value="ECO:0007669"/>
    <property type="project" value="UniProtKB-ARBA"/>
</dbReference>
<feature type="transmembrane region" description="Helical" evidence="8">
    <location>
        <begin position="140"/>
        <end position="158"/>
    </location>
</feature>
<evidence type="ECO:0000256" key="2">
    <source>
        <dbReference type="ARBA" id="ARBA00022475"/>
    </source>
</evidence>
<proteinExistence type="predicted"/>
<sequence>MWFFRFNKVNEEEIEQSSLSFLKLSSPFPSFPLASIFFLLVLTFFYIEESRGPVIFDDNEGLYAGAAKEMIQRNDWILPTVNGIPRLQKPPLVYWCILISYKIFGINEFAARFPEALATIIWVMGVYILGCVIGGEKLGLLASLMLASSFGFYIFTHILMPEPFFSAAVTYAFLFIFLGVRSGKRRYFIAAWIVMALGSLAKGLHAVLYPLLCSGLSVLFFPKIRKRWLNLFWWPGIVLFLLILIPWYVTIEFRLPGFLQEHFFNEQFGHALNHRNPPDAGTVPITQFYLEHLIFLLPWTLYIGALWELRDRPLFDWQNVLLLSWIVITFLSVTFSSLQDYYAMSCWGAIALILAKPFCLEDNDKTMSLYLNLASLVIVFLGLSGILAALFIDHSADFHPIWAKPLEKRDTFLSAIFGFSFSTWKNFVPLLYRASLSFFIGGIVAYWFFSKKERFLAGVFLALTMIYPLHQAGQGFSFLSDYFSSMKLAKKINCFVTKNDMVISDSEPNFASGLFFYLNHSPILWVHANPKAEFAQRILKLGQEYYITESDVERYWKSDRKVFLITEEVSLPSWARLFKEDPSQLVPIEKSGTRVLLVNKEVN</sequence>
<keyword evidence="6 8" id="KW-1133">Transmembrane helix</keyword>
<dbReference type="GO" id="GO:0010041">
    <property type="term" value="P:response to iron(III) ion"/>
    <property type="evidence" value="ECO:0007669"/>
    <property type="project" value="TreeGrafter"/>
</dbReference>
<dbReference type="GO" id="GO:0005886">
    <property type="term" value="C:plasma membrane"/>
    <property type="evidence" value="ECO:0007669"/>
    <property type="project" value="UniProtKB-SubCell"/>
</dbReference>
<dbReference type="Proteomes" id="UP000297713">
    <property type="component" value="Unassembled WGS sequence"/>
</dbReference>
<dbReference type="PANTHER" id="PTHR33908:SF3">
    <property type="entry name" value="UNDECAPRENYL PHOSPHATE-ALPHA-4-AMINO-4-DEOXY-L-ARABINOSE ARABINOSYL TRANSFERASE"/>
    <property type="match status" value="1"/>
</dbReference>
<feature type="transmembrane region" description="Helical" evidence="8">
    <location>
        <begin position="430"/>
        <end position="448"/>
    </location>
</feature>
<feature type="transmembrane region" description="Helical" evidence="8">
    <location>
        <begin position="319"/>
        <end position="335"/>
    </location>
</feature>
<feature type="transmembrane region" description="Helical" evidence="8">
    <location>
        <begin position="371"/>
        <end position="392"/>
    </location>
</feature>
<feature type="transmembrane region" description="Helical" evidence="8">
    <location>
        <begin position="164"/>
        <end position="180"/>
    </location>
</feature>
<protein>
    <submittedName>
        <fullName evidence="10">4-amino-4-deoxy-L-arabinose transferase</fullName>
    </submittedName>
</protein>
<comment type="subcellular location">
    <subcellularLocation>
        <location evidence="1">Cell membrane</location>
        <topology evidence="1">Multi-pass membrane protein</topology>
    </subcellularLocation>
</comment>
<feature type="transmembrane region" description="Helical" evidence="8">
    <location>
        <begin position="92"/>
        <end position="110"/>
    </location>
</feature>
<feature type="transmembrane region" description="Helical" evidence="8">
    <location>
        <begin position="231"/>
        <end position="249"/>
    </location>
</feature>
<dbReference type="InterPro" id="IPR050297">
    <property type="entry name" value="LipidA_mod_glycosyltrf_83"/>
</dbReference>
<keyword evidence="7 8" id="KW-0472">Membrane</keyword>
<keyword evidence="3" id="KW-0328">Glycosyltransferase</keyword>
<evidence type="ECO:0000256" key="5">
    <source>
        <dbReference type="ARBA" id="ARBA00022692"/>
    </source>
</evidence>
<evidence type="ECO:0000259" key="9">
    <source>
        <dbReference type="Pfam" id="PF13231"/>
    </source>
</evidence>
<dbReference type="Pfam" id="PF13231">
    <property type="entry name" value="PMT_2"/>
    <property type="match status" value="1"/>
</dbReference>
<evidence type="ECO:0000256" key="4">
    <source>
        <dbReference type="ARBA" id="ARBA00022679"/>
    </source>
</evidence>
<reference evidence="10 11" key="1">
    <citation type="submission" date="2016-05" db="EMBL/GenBank/DDBJ databases">
        <title>Diversity and Homogeneity among Thermoacidophilic Verrucomicrobia Methanotrophs Linked with Geographical Origin.</title>
        <authorList>
            <person name="Erikstad H.-A."/>
            <person name="Smestad N.B."/>
            <person name="Ceballos R.M."/>
            <person name="Birkeland N.-K."/>
        </authorList>
    </citation>
    <scope>NUCLEOTIDE SEQUENCE [LARGE SCALE GENOMIC DNA]</scope>
    <source>
        <strain evidence="10 11">Phi</strain>
    </source>
</reference>
<evidence type="ECO:0000256" key="3">
    <source>
        <dbReference type="ARBA" id="ARBA00022676"/>
    </source>
</evidence>
<comment type="caution">
    <text evidence="10">The sequence shown here is derived from an EMBL/GenBank/DDBJ whole genome shotgun (WGS) entry which is preliminary data.</text>
</comment>
<gene>
    <name evidence="10" type="ORF">A7Q10_06115</name>
</gene>
<dbReference type="InterPro" id="IPR038731">
    <property type="entry name" value="RgtA/B/C-like"/>
</dbReference>
<keyword evidence="11" id="KW-1185">Reference proteome</keyword>
<keyword evidence="5 8" id="KW-0812">Transmembrane</keyword>
<keyword evidence="2" id="KW-1003">Cell membrane</keyword>
<organism evidence="10 11">
    <name type="scientific">Methylacidiphilum caldifontis</name>
    <dbReference type="NCBI Taxonomy" id="2795386"/>
    <lineage>
        <taxon>Bacteria</taxon>
        <taxon>Pseudomonadati</taxon>
        <taxon>Verrucomicrobiota</taxon>
        <taxon>Methylacidiphilae</taxon>
        <taxon>Methylacidiphilales</taxon>
        <taxon>Methylacidiphilaceae</taxon>
        <taxon>Methylacidiphilum (ex Ratnadevi et al. 2023)</taxon>
    </lineage>
</organism>
<name>A0A4Y8PHL1_9BACT</name>
<dbReference type="PANTHER" id="PTHR33908">
    <property type="entry name" value="MANNOSYLTRANSFERASE YKCB-RELATED"/>
    <property type="match status" value="1"/>
</dbReference>
<feature type="transmembrane region" description="Helical" evidence="8">
    <location>
        <begin position="116"/>
        <end position="133"/>
    </location>
</feature>
<dbReference type="AlphaFoldDB" id="A0A4Y8PHL1"/>
<keyword evidence="4 10" id="KW-0808">Transferase</keyword>
<evidence type="ECO:0000256" key="6">
    <source>
        <dbReference type="ARBA" id="ARBA00022989"/>
    </source>
</evidence>
<evidence type="ECO:0000256" key="1">
    <source>
        <dbReference type="ARBA" id="ARBA00004651"/>
    </source>
</evidence>